<evidence type="ECO:0000313" key="1">
    <source>
        <dbReference type="EMBL" id="MEX1670944.1"/>
    </source>
</evidence>
<accession>A0ABV3UEU5</accession>
<comment type="caution">
    <text evidence="1">The sequence shown here is derived from an EMBL/GenBank/DDBJ whole genome shotgun (WGS) entry which is preliminary data.</text>
</comment>
<dbReference type="Proteomes" id="UP001557485">
    <property type="component" value="Unassembled WGS sequence"/>
</dbReference>
<name>A0ABV3UEU5_9GAMM</name>
<dbReference type="EMBL" id="JBFRYA010000026">
    <property type="protein sequence ID" value="MEX1670944.1"/>
    <property type="molecule type" value="Genomic_DNA"/>
</dbReference>
<proteinExistence type="predicted"/>
<reference evidence="1 2" key="1">
    <citation type="journal article" date="2011" name="Int. J. Syst. Evol. Microbiol.">
        <title>Zhongshania antarctica gen. nov., sp. nov. and Zhongshania guokunii sp. nov., gammaproteobacteria respectively isolated from coastal attached (fast) ice and surface seawater of the Antarctic.</title>
        <authorList>
            <person name="Li H.J."/>
            <person name="Zhang X.Y."/>
            <person name="Chen C.X."/>
            <person name="Zhang Y.J."/>
            <person name="Gao Z.M."/>
            <person name="Yu Y."/>
            <person name="Chen X.L."/>
            <person name="Chen B."/>
            <person name="Zhang Y.Z."/>
        </authorList>
    </citation>
    <scope>NUCLEOTIDE SEQUENCE [LARGE SCALE GENOMIC DNA]</scope>
    <source>
        <strain evidence="1 2">ZS6-22T</strain>
    </source>
</reference>
<organism evidence="1 2">
    <name type="scientific">Zhongshania guokunii</name>
    <dbReference type="NCBI Taxonomy" id="641783"/>
    <lineage>
        <taxon>Bacteria</taxon>
        <taxon>Pseudomonadati</taxon>
        <taxon>Pseudomonadota</taxon>
        <taxon>Gammaproteobacteria</taxon>
        <taxon>Cellvibrionales</taxon>
        <taxon>Spongiibacteraceae</taxon>
        <taxon>Zhongshania</taxon>
    </lineage>
</organism>
<sequence length="124" mass="14095">MSSNTFAQRFCAAGGLIFFGRQNSYHAYSGKVSASILMVACWISHVIEEGQGCGKHHRPYAKKTAQSYFSTLRLVFQGIAYSCELLSMDFDAITDLYHDMVESRRDREKEVGYFGKRIQTTFII</sequence>
<evidence type="ECO:0000313" key="2">
    <source>
        <dbReference type="Proteomes" id="UP001557485"/>
    </source>
</evidence>
<keyword evidence="2" id="KW-1185">Reference proteome</keyword>
<dbReference type="RefSeq" id="WP_368383214.1">
    <property type="nucleotide sequence ID" value="NZ_JBFRYA010000026.1"/>
</dbReference>
<gene>
    <name evidence="1" type="ORF">AB4876_18700</name>
</gene>
<protein>
    <submittedName>
        <fullName evidence="1">Uncharacterized protein</fullName>
    </submittedName>
</protein>